<evidence type="ECO:0000256" key="1">
    <source>
        <dbReference type="ARBA" id="ARBA00004613"/>
    </source>
</evidence>
<name>A0A8C5H1E2_GOUWI</name>
<dbReference type="InterPro" id="IPR001846">
    <property type="entry name" value="VWF_type-D"/>
</dbReference>
<dbReference type="Pfam" id="PF08742">
    <property type="entry name" value="C8"/>
    <property type="match status" value="1"/>
</dbReference>
<dbReference type="FunFam" id="2.10.25.10:FF:000153">
    <property type="entry name" value="MUC5B isoform 1"/>
    <property type="match status" value="1"/>
</dbReference>
<dbReference type="AlphaFoldDB" id="A0A8C5H1E2"/>
<dbReference type="GO" id="GO:0005615">
    <property type="term" value="C:extracellular space"/>
    <property type="evidence" value="ECO:0007669"/>
    <property type="project" value="TreeGrafter"/>
</dbReference>
<evidence type="ECO:0000313" key="8">
    <source>
        <dbReference type="Proteomes" id="UP000694680"/>
    </source>
</evidence>
<feature type="domain" description="VWFD" evidence="6">
    <location>
        <begin position="5"/>
        <end position="174"/>
    </location>
</feature>
<dbReference type="Pfam" id="PF01826">
    <property type="entry name" value="TIL"/>
    <property type="match status" value="1"/>
</dbReference>
<dbReference type="InterPro" id="IPR002919">
    <property type="entry name" value="TIL_dom"/>
</dbReference>
<dbReference type="PANTHER" id="PTHR11339:SF371">
    <property type="entry name" value="MUCIN-2"/>
    <property type="match status" value="1"/>
</dbReference>
<dbReference type="PANTHER" id="PTHR11339">
    <property type="entry name" value="EXTRACELLULAR MATRIX GLYCOPROTEIN RELATED"/>
    <property type="match status" value="1"/>
</dbReference>
<dbReference type="InterPro" id="IPR050780">
    <property type="entry name" value="Mucin_vWF_Thrombospondin_sf"/>
</dbReference>
<dbReference type="SUPFAM" id="SSF57567">
    <property type="entry name" value="Serine protease inhibitors"/>
    <property type="match status" value="1"/>
</dbReference>
<reference evidence="7" key="1">
    <citation type="submission" date="2020-06" db="EMBL/GenBank/DDBJ databases">
        <authorList>
            <consortium name="Wellcome Sanger Institute Data Sharing"/>
        </authorList>
    </citation>
    <scope>NUCLEOTIDE SEQUENCE [LARGE SCALE GENOMIC DNA]</scope>
</reference>
<dbReference type="Pfam" id="PF00094">
    <property type="entry name" value="VWD"/>
    <property type="match status" value="2"/>
</dbReference>
<keyword evidence="8" id="KW-1185">Reference proteome</keyword>
<keyword evidence="2" id="KW-0964">Secreted</keyword>
<protein>
    <recommendedName>
        <fullName evidence="6">VWFD domain-containing protein</fullName>
    </recommendedName>
</protein>
<dbReference type="CDD" id="cd19941">
    <property type="entry name" value="TIL"/>
    <property type="match status" value="1"/>
</dbReference>
<dbReference type="InterPro" id="IPR036084">
    <property type="entry name" value="Ser_inhib-like_sf"/>
</dbReference>
<dbReference type="InterPro" id="IPR014853">
    <property type="entry name" value="VWF/SSPO/ZAN-like_Cys-rich_dom"/>
</dbReference>
<keyword evidence="3" id="KW-0677">Repeat</keyword>
<dbReference type="Ensembl" id="ENSGWIT00000041587.1">
    <property type="protein sequence ID" value="ENSGWIP00000038200.1"/>
    <property type="gene ID" value="ENSGWIG00000019563.1"/>
</dbReference>
<dbReference type="PROSITE" id="PS51233">
    <property type="entry name" value="VWFD"/>
    <property type="match status" value="2"/>
</dbReference>
<accession>A0A8C5H1E2</accession>
<dbReference type="Proteomes" id="UP000694680">
    <property type="component" value="Chromosome 6"/>
</dbReference>
<reference evidence="7" key="3">
    <citation type="submission" date="2025-09" db="UniProtKB">
        <authorList>
            <consortium name="Ensembl"/>
        </authorList>
    </citation>
    <scope>IDENTIFICATION</scope>
</reference>
<dbReference type="GO" id="GO:0031012">
    <property type="term" value="C:extracellular matrix"/>
    <property type="evidence" value="ECO:0007669"/>
    <property type="project" value="TreeGrafter"/>
</dbReference>
<organism evidence="7 8">
    <name type="scientific">Gouania willdenowi</name>
    <name type="common">Blunt-snouted clingfish</name>
    <name type="synonym">Lepadogaster willdenowi</name>
    <dbReference type="NCBI Taxonomy" id="441366"/>
    <lineage>
        <taxon>Eukaryota</taxon>
        <taxon>Metazoa</taxon>
        <taxon>Chordata</taxon>
        <taxon>Craniata</taxon>
        <taxon>Vertebrata</taxon>
        <taxon>Euteleostomi</taxon>
        <taxon>Actinopterygii</taxon>
        <taxon>Neopterygii</taxon>
        <taxon>Teleostei</taxon>
        <taxon>Neoteleostei</taxon>
        <taxon>Acanthomorphata</taxon>
        <taxon>Ovalentaria</taxon>
        <taxon>Blenniimorphae</taxon>
        <taxon>Blenniiformes</taxon>
        <taxon>Gobiesocoidei</taxon>
        <taxon>Gobiesocidae</taxon>
        <taxon>Gobiesocinae</taxon>
        <taxon>Gouania</taxon>
    </lineage>
</organism>
<evidence type="ECO:0000259" key="6">
    <source>
        <dbReference type="PROSITE" id="PS51233"/>
    </source>
</evidence>
<dbReference type="SMART" id="SM00216">
    <property type="entry name" value="VWD"/>
    <property type="match status" value="1"/>
</dbReference>
<dbReference type="SMART" id="SM00832">
    <property type="entry name" value="C8"/>
    <property type="match status" value="1"/>
</dbReference>
<evidence type="ECO:0000313" key="7">
    <source>
        <dbReference type="Ensembl" id="ENSGWIP00000038200.1"/>
    </source>
</evidence>
<evidence type="ECO:0000256" key="5">
    <source>
        <dbReference type="ARBA" id="ARBA00023180"/>
    </source>
</evidence>
<reference evidence="7" key="2">
    <citation type="submission" date="2025-08" db="UniProtKB">
        <authorList>
            <consortium name="Ensembl"/>
        </authorList>
    </citation>
    <scope>IDENTIFICATION</scope>
</reference>
<comment type="subcellular location">
    <subcellularLocation>
        <location evidence="1">Secreted</location>
    </subcellularLocation>
</comment>
<proteinExistence type="predicted"/>
<dbReference type="Gene3D" id="2.10.25.10">
    <property type="entry name" value="Laminin"/>
    <property type="match status" value="1"/>
</dbReference>
<sequence length="443" mass="49476">NHVGRICSTWGREHFKTFDGDFYQFPGACEYNLVSDCKTDFKEFSVHIKRTNDSGNPTISYVVVTINKLAVRLSKSQITVNDNPVSTPYLKAGVQVENNADYVKVAAIVGITVMWNSEDAVMVELDNDYKRRTCGLCGNFDGVPGNDFILNGRQINSVEFGNKQKVRLPNDQCEDLFEGDDESQPEQSILSCKYIKTICDKLRAASWSSCLSVVKAEPYYTACTQDVCGCEDNPNDFCFCSTLSEFSRVCSHAGGDPPSWRSADFCDKKCPYNMVYNESGSPCLDTCSNQDTSSLCEEHKMDGCFCPSGTVFDDISKRGCIPQSECQCKHNKIYESGEIYRQDREECTCLEGSWECRSLETPETCAIEDGSHVTTFDGKTFAFHGSCYYTLAKVESKGDGSPNFIIRAQLSPCASQDVDTCLKTVKLQLNNDKNNVRYIIQKN</sequence>
<keyword evidence="4" id="KW-1015">Disulfide bond</keyword>
<evidence type="ECO:0000256" key="3">
    <source>
        <dbReference type="ARBA" id="ARBA00022737"/>
    </source>
</evidence>
<keyword evidence="5" id="KW-0325">Glycoprotein</keyword>
<evidence type="ECO:0000256" key="2">
    <source>
        <dbReference type="ARBA" id="ARBA00022525"/>
    </source>
</evidence>
<evidence type="ECO:0000256" key="4">
    <source>
        <dbReference type="ARBA" id="ARBA00023157"/>
    </source>
</evidence>
<feature type="domain" description="VWFD" evidence="6">
    <location>
        <begin position="363"/>
        <end position="443"/>
    </location>
</feature>